<organism evidence="1 2">
    <name type="scientific">Candidatus Lachnoclostridium pullistercoris</name>
    <dbReference type="NCBI Taxonomy" id="2838632"/>
    <lineage>
        <taxon>Bacteria</taxon>
        <taxon>Bacillati</taxon>
        <taxon>Bacillota</taxon>
        <taxon>Clostridia</taxon>
        <taxon>Lachnospirales</taxon>
        <taxon>Lachnospiraceae</taxon>
    </lineage>
</organism>
<evidence type="ECO:0000313" key="1">
    <source>
        <dbReference type="EMBL" id="HJC48227.1"/>
    </source>
</evidence>
<comment type="caution">
    <text evidence="1">The sequence shown here is derived from an EMBL/GenBank/DDBJ whole genome shotgun (WGS) entry which is preliminary data.</text>
</comment>
<dbReference type="AlphaFoldDB" id="A0A9D2PCN9"/>
<reference evidence="1" key="1">
    <citation type="journal article" date="2021" name="PeerJ">
        <title>Extensive microbial diversity within the chicken gut microbiome revealed by metagenomics and culture.</title>
        <authorList>
            <person name="Gilroy R."/>
            <person name="Ravi A."/>
            <person name="Getino M."/>
            <person name="Pursley I."/>
            <person name="Horton D.L."/>
            <person name="Alikhan N.F."/>
            <person name="Baker D."/>
            <person name="Gharbi K."/>
            <person name="Hall N."/>
            <person name="Watson M."/>
            <person name="Adriaenssens E.M."/>
            <person name="Foster-Nyarko E."/>
            <person name="Jarju S."/>
            <person name="Secka A."/>
            <person name="Antonio M."/>
            <person name="Oren A."/>
            <person name="Chaudhuri R.R."/>
            <person name="La Ragione R."/>
            <person name="Hildebrand F."/>
            <person name="Pallen M.J."/>
        </authorList>
    </citation>
    <scope>NUCLEOTIDE SEQUENCE</scope>
    <source>
        <strain evidence="1">CHK183-5548</strain>
    </source>
</reference>
<reference evidence="1" key="2">
    <citation type="submission" date="2021-04" db="EMBL/GenBank/DDBJ databases">
        <authorList>
            <person name="Gilroy R."/>
        </authorList>
    </citation>
    <scope>NUCLEOTIDE SEQUENCE</scope>
    <source>
        <strain evidence="1">CHK183-5548</strain>
    </source>
</reference>
<sequence length="64" mass="7276">MAVCDAALTHGHLVAWASSCMLAQMIYRIVQEHPGRDYRLEKAVRQVWFHTDSAANELVHGRLD</sequence>
<evidence type="ECO:0000313" key="2">
    <source>
        <dbReference type="Proteomes" id="UP000823883"/>
    </source>
</evidence>
<name>A0A9D2PCN9_9FIRM</name>
<dbReference type="Proteomes" id="UP000823883">
    <property type="component" value="Unassembled WGS sequence"/>
</dbReference>
<dbReference type="InterPro" id="IPR036705">
    <property type="entry name" value="Ribosyl_crysJ1_sf"/>
</dbReference>
<gene>
    <name evidence="1" type="ORF">IAA04_09270</name>
</gene>
<protein>
    <submittedName>
        <fullName evidence="1">Uncharacterized protein</fullName>
    </submittedName>
</protein>
<dbReference type="EMBL" id="DWWL01000059">
    <property type="protein sequence ID" value="HJC48227.1"/>
    <property type="molecule type" value="Genomic_DNA"/>
</dbReference>
<proteinExistence type="predicted"/>
<accession>A0A9D2PCN9</accession>
<dbReference type="Gene3D" id="1.10.4080.10">
    <property type="entry name" value="ADP-ribosylation/Crystallin J1"/>
    <property type="match status" value="1"/>
</dbReference>